<evidence type="ECO:0000313" key="4">
    <source>
        <dbReference type="Proteomes" id="UP000051562"/>
    </source>
</evidence>
<gene>
    <name evidence="3" type="ORF">ARD30_09190</name>
</gene>
<feature type="region of interest" description="Disordered" evidence="1">
    <location>
        <begin position="1"/>
        <end position="20"/>
    </location>
</feature>
<protein>
    <recommendedName>
        <fullName evidence="2">Peptidoglycan binding-like domain-containing protein</fullName>
    </recommendedName>
</protein>
<dbReference type="AlphaFoldDB" id="A0A0Q3I9G1"/>
<comment type="caution">
    <text evidence="3">The sequence shown here is derived from an EMBL/GenBank/DDBJ whole genome shotgun (WGS) entry which is preliminary data.</text>
</comment>
<dbReference type="OrthoDB" id="5395100at2"/>
<dbReference type="Pfam" id="PF01471">
    <property type="entry name" value="PG_binding_1"/>
    <property type="match status" value="1"/>
</dbReference>
<dbReference type="Proteomes" id="UP000051562">
    <property type="component" value="Unassembled WGS sequence"/>
</dbReference>
<dbReference type="InterPro" id="IPR002477">
    <property type="entry name" value="Peptidoglycan-bd-like"/>
</dbReference>
<reference evidence="3 4" key="1">
    <citation type="submission" date="2015-10" db="EMBL/GenBank/DDBJ databases">
        <title>Draft genome of Bosea thiooxidans.</title>
        <authorList>
            <person name="Wang X."/>
        </authorList>
    </citation>
    <scope>NUCLEOTIDE SEQUENCE [LARGE SCALE GENOMIC DNA]</scope>
    <source>
        <strain evidence="3 4">CGMCC 9174</strain>
    </source>
</reference>
<dbReference type="SUPFAM" id="SSF47090">
    <property type="entry name" value="PGBD-like"/>
    <property type="match status" value="1"/>
</dbReference>
<dbReference type="InterPro" id="IPR022118">
    <property type="entry name" value="Peptidase_C70_AvrRpt2"/>
</dbReference>
<dbReference type="Gene3D" id="1.10.101.10">
    <property type="entry name" value="PGBD-like superfamily/PGBD"/>
    <property type="match status" value="1"/>
</dbReference>
<feature type="domain" description="Peptidoglycan binding-like" evidence="2">
    <location>
        <begin position="20"/>
        <end position="75"/>
    </location>
</feature>
<evidence type="ECO:0000259" key="2">
    <source>
        <dbReference type="Pfam" id="PF01471"/>
    </source>
</evidence>
<sequence>MHDSEGGSTMATILKTGSHGTEVKKLQEALNAKLKPRPALVPDSQFGALTRSAVLAFQRKNWLVEDAEAGPATQSCLYDTEAFTPILHKVAFIAQPTNTTCWATSTAMMKNSTVPIIIAKTPPDMILPDGSLANSSESDQAVVTGQRYGRIHGLRCNAPMSWSVELLRQALSRGPLMFDMLWRVDEYTAGRGSPGHMIVVVGMRGDGNPDGTGTTLRIHDPWPPNRGKIYSKGYFKWSVDLPTMTYRVFER</sequence>
<evidence type="ECO:0000256" key="1">
    <source>
        <dbReference type="SAM" id="MobiDB-lite"/>
    </source>
</evidence>
<dbReference type="EMBL" id="LMAR01000018">
    <property type="protein sequence ID" value="KQK31639.1"/>
    <property type="molecule type" value="Genomic_DNA"/>
</dbReference>
<proteinExistence type="predicted"/>
<accession>A0A0Q3I9G1</accession>
<organism evidence="3 4">
    <name type="scientific">Bosea thiooxidans</name>
    <dbReference type="NCBI Taxonomy" id="53254"/>
    <lineage>
        <taxon>Bacteria</taxon>
        <taxon>Pseudomonadati</taxon>
        <taxon>Pseudomonadota</taxon>
        <taxon>Alphaproteobacteria</taxon>
        <taxon>Hyphomicrobiales</taxon>
        <taxon>Boseaceae</taxon>
        <taxon>Bosea</taxon>
    </lineage>
</organism>
<feature type="compositionally biased region" description="Polar residues" evidence="1">
    <location>
        <begin position="1"/>
        <end position="11"/>
    </location>
</feature>
<evidence type="ECO:0000313" key="3">
    <source>
        <dbReference type="EMBL" id="KQK31639.1"/>
    </source>
</evidence>
<dbReference type="InterPro" id="IPR036366">
    <property type="entry name" value="PGBDSf"/>
</dbReference>
<dbReference type="STRING" id="53254.SAMN05660750_01702"/>
<keyword evidence="4" id="KW-1185">Reference proteome</keyword>
<name>A0A0Q3I9G1_9HYPH</name>
<dbReference type="Pfam" id="PF12385">
    <property type="entry name" value="Peptidase_C70"/>
    <property type="match status" value="1"/>
</dbReference>
<dbReference type="InterPro" id="IPR036365">
    <property type="entry name" value="PGBD-like_sf"/>
</dbReference>